<dbReference type="FunFam" id="1.10.132.110:FF:000001">
    <property type="entry name" value="Serum amyloid A protein"/>
    <property type="match status" value="1"/>
</dbReference>
<feature type="region of interest" description="Disordered" evidence="2">
    <location>
        <begin position="94"/>
        <end position="134"/>
    </location>
</feature>
<keyword evidence="3" id="KW-0732">Signal</keyword>
<dbReference type="PANTHER" id="PTHR23424">
    <property type="entry name" value="SERUM AMYLOID A"/>
    <property type="match status" value="1"/>
</dbReference>
<comment type="similarity">
    <text evidence="1">Belongs to the SAA family.</text>
</comment>
<gene>
    <name evidence="4" type="ORF">KP79_PYT15861</name>
</gene>
<dbReference type="SMART" id="SM00197">
    <property type="entry name" value="SAA"/>
    <property type="match status" value="1"/>
</dbReference>
<reference evidence="4 5" key="1">
    <citation type="journal article" date="2017" name="Nat. Ecol. Evol.">
        <title>Scallop genome provides insights into evolution of bilaterian karyotype and development.</title>
        <authorList>
            <person name="Wang S."/>
            <person name="Zhang J."/>
            <person name="Jiao W."/>
            <person name="Li J."/>
            <person name="Xun X."/>
            <person name="Sun Y."/>
            <person name="Guo X."/>
            <person name="Huan P."/>
            <person name="Dong B."/>
            <person name="Zhang L."/>
            <person name="Hu X."/>
            <person name="Sun X."/>
            <person name="Wang J."/>
            <person name="Zhao C."/>
            <person name="Wang Y."/>
            <person name="Wang D."/>
            <person name="Huang X."/>
            <person name="Wang R."/>
            <person name="Lv J."/>
            <person name="Li Y."/>
            <person name="Zhang Z."/>
            <person name="Liu B."/>
            <person name="Lu W."/>
            <person name="Hui Y."/>
            <person name="Liang J."/>
            <person name="Zhou Z."/>
            <person name="Hou R."/>
            <person name="Li X."/>
            <person name="Liu Y."/>
            <person name="Li H."/>
            <person name="Ning X."/>
            <person name="Lin Y."/>
            <person name="Zhao L."/>
            <person name="Xing Q."/>
            <person name="Dou J."/>
            <person name="Li Y."/>
            <person name="Mao J."/>
            <person name="Guo H."/>
            <person name="Dou H."/>
            <person name="Li T."/>
            <person name="Mu C."/>
            <person name="Jiang W."/>
            <person name="Fu Q."/>
            <person name="Fu X."/>
            <person name="Miao Y."/>
            <person name="Liu J."/>
            <person name="Yu Q."/>
            <person name="Li R."/>
            <person name="Liao H."/>
            <person name="Li X."/>
            <person name="Kong Y."/>
            <person name="Jiang Z."/>
            <person name="Chourrout D."/>
            <person name="Li R."/>
            <person name="Bao Z."/>
        </authorList>
    </citation>
    <scope>NUCLEOTIDE SEQUENCE [LARGE SCALE GENOMIC DNA]</scope>
    <source>
        <strain evidence="4 5">PY_sf001</strain>
    </source>
</reference>
<proteinExistence type="inferred from homology"/>
<accession>A0A210Q6G3</accession>
<comment type="caution">
    <text evidence="4">The sequence shown here is derived from an EMBL/GenBank/DDBJ whole genome shotgun (WGS) entry which is preliminary data.</text>
</comment>
<evidence type="ECO:0000313" key="5">
    <source>
        <dbReference type="Proteomes" id="UP000242188"/>
    </source>
</evidence>
<protein>
    <submittedName>
        <fullName evidence="4">Serum amyloid A protein</fullName>
    </submittedName>
</protein>
<dbReference type="AlphaFoldDB" id="A0A210Q6G3"/>
<dbReference type="OrthoDB" id="6112826at2759"/>
<sequence>MKVSTLSLVFTVILVACLMTESHGWLSSVSKGARFVQDAYRGTRDMYRGYRDMRRANWRNSDKYFHARANYDAARHGPGGRWAARVISDARENWQGGVSGRGAEDTRADQEANEWGRNGGDPNRYRPRDLPDQY</sequence>
<evidence type="ECO:0000256" key="3">
    <source>
        <dbReference type="SAM" id="SignalP"/>
    </source>
</evidence>
<dbReference type="GO" id="GO:0005576">
    <property type="term" value="C:extracellular region"/>
    <property type="evidence" value="ECO:0007669"/>
    <property type="project" value="InterPro"/>
</dbReference>
<dbReference type="PROSITE" id="PS51257">
    <property type="entry name" value="PROKAR_LIPOPROTEIN"/>
    <property type="match status" value="1"/>
</dbReference>
<dbReference type="EMBL" id="NEDP02004827">
    <property type="protein sequence ID" value="OWF44330.1"/>
    <property type="molecule type" value="Genomic_DNA"/>
</dbReference>
<dbReference type="Gene3D" id="1.10.132.110">
    <property type="entry name" value="Serum amyloid A protein"/>
    <property type="match status" value="1"/>
</dbReference>
<feature type="chain" id="PRO_5013120773" evidence="3">
    <location>
        <begin position="25"/>
        <end position="134"/>
    </location>
</feature>
<evidence type="ECO:0000256" key="2">
    <source>
        <dbReference type="SAM" id="MobiDB-lite"/>
    </source>
</evidence>
<evidence type="ECO:0000313" key="4">
    <source>
        <dbReference type="EMBL" id="OWF44330.1"/>
    </source>
</evidence>
<dbReference type="PRINTS" id="PR00306">
    <property type="entry name" value="SERUMAMYLOID"/>
</dbReference>
<dbReference type="InterPro" id="IPR000096">
    <property type="entry name" value="Serum_amyloid_A"/>
</dbReference>
<dbReference type="PANTHER" id="PTHR23424:SF29">
    <property type="entry name" value="SERUM AMYLOID A PROTEIN"/>
    <property type="match status" value="1"/>
</dbReference>
<evidence type="ECO:0000256" key="1">
    <source>
        <dbReference type="ARBA" id="ARBA00007745"/>
    </source>
</evidence>
<name>A0A210Q6G3_MIZYE</name>
<dbReference type="InterPro" id="IPR052464">
    <property type="entry name" value="Synovial_Prolif_Regulator"/>
</dbReference>
<dbReference type="Proteomes" id="UP000242188">
    <property type="component" value="Unassembled WGS sequence"/>
</dbReference>
<feature type="compositionally biased region" description="Basic and acidic residues" evidence="2">
    <location>
        <begin position="123"/>
        <end position="134"/>
    </location>
</feature>
<keyword evidence="5" id="KW-1185">Reference proteome</keyword>
<dbReference type="Pfam" id="PF00277">
    <property type="entry name" value="SAA"/>
    <property type="match status" value="1"/>
</dbReference>
<feature type="signal peptide" evidence="3">
    <location>
        <begin position="1"/>
        <end position="24"/>
    </location>
</feature>
<organism evidence="4 5">
    <name type="scientific">Mizuhopecten yessoensis</name>
    <name type="common">Japanese scallop</name>
    <name type="synonym">Patinopecten yessoensis</name>
    <dbReference type="NCBI Taxonomy" id="6573"/>
    <lineage>
        <taxon>Eukaryota</taxon>
        <taxon>Metazoa</taxon>
        <taxon>Spiralia</taxon>
        <taxon>Lophotrochozoa</taxon>
        <taxon>Mollusca</taxon>
        <taxon>Bivalvia</taxon>
        <taxon>Autobranchia</taxon>
        <taxon>Pteriomorphia</taxon>
        <taxon>Pectinida</taxon>
        <taxon>Pectinoidea</taxon>
        <taxon>Pectinidae</taxon>
        <taxon>Mizuhopecten</taxon>
    </lineage>
</organism>